<gene>
    <name evidence="1" type="ORF">NQ318_020937</name>
</gene>
<evidence type="ECO:0000313" key="1">
    <source>
        <dbReference type="EMBL" id="KAJ8944881.1"/>
    </source>
</evidence>
<proteinExistence type="predicted"/>
<comment type="caution">
    <text evidence="1">The sequence shown here is derived from an EMBL/GenBank/DDBJ whole genome shotgun (WGS) entry which is preliminary data.</text>
</comment>
<dbReference type="AlphaFoldDB" id="A0AAV8Y0D0"/>
<accession>A0AAV8Y0D0</accession>
<reference evidence="1" key="1">
    <citation type="journal article" date="2023" name="Insect Mol. Biol.">
        <title>Genome sequencing provides insights into the evolution of gene families encoding plant cell wall-degrading enzymes in longhorned beetles.</title>
        <authorList>
            <person name="Shin N.R."/>
            <person name="Okamura Y."/>
            <person name="Kirsch R."/>
            <person name="Pauchet Y."/>
        </authorList>
    </citation>
    <scope>NUCLEOTIDE SEQUENCE</scope>
    <source>
        <strain evidence="1">AMC_N1</strain>
    </source>
</reference>
<evidence type="ECO:0000313" key="2">
    <source>
        <dbReference type="Proteomes" id="UP001162162"/>
    </source>
</evidence>
<organism evidence="1 2">
    <name type="scientific">Aromia moschata</name>
    <dbReference type="NCBI Taxonomy" id="1265417"/>
    <lineage>
        <taxon>Eukaryota</taxon>
        <taxon>Metazoa</taxon>
        <taxon>Ecdysozoa</taxon>
        <taxon>Arthropoda</taxon>
        <taxon>Hexapoda</taxon>
        <taxon>Insecta</taxon>
        <taxon>Pterygota</taxon>
        <taxon>Neoptera</taxon>
        <taxon>Endopterygota</taxon>
        <taxon>Coleoptera</taxon>
        <taxon>Polyphaga</taxon>
        <taxon>Cucujiformia</taxon>
        <taxon>Chrysomeloidea</taxon>
        <taxon>Cerambycidae</taxon>
        <taxon>Cerambycinae</taxon>
        <taxon>Callichromatini</taxon>
        <taxon>Aromia</taxon>
    </lineage>
</organism>
<dbReference type="Proteomes" id="UP001162162">
    <property type="component" value="Unassembled WGS sequence"/>
</dbReference>
<name>A0AAV8Y0D0_9CUCU</name>
<protein>
    <submittedName>
        <fullName evidence="1">Uncharacterized protein</fullName>
    </submittedName>
</protein>
<sequence>MVSSEIWSSDMWMSSEPKLRPMAASTPTERRVKDKNDIVTTPLSKLKKLEPRPCILVIINFWTKISKMRTPGKENMGK</sequence>
<dbReference type="EMBL" id="JAPWTK010000235">
    <property type="protein sequence ID" value="KAJ8944881.1"/>
    <property type="molecule type" value="Genomic_DNA"/>
</dbReference>
<keyword evidence="2" id="KW-1185">Reference proteome</keyword>